<dbReference type="GO" id="GO:0005524">
    <property type="term" value="F:ATP binding"/>
    <property type="evidence" value="ECO:0007669"/>
    <property type="project" value="UniProtKB-UniRule"/>
</dbReference>
<feature type="domain" description="Protein kinase" evidence="7">
    <location>
        <begin position="30"/>
        <end position="285"/>
    </location>
</feature>
<accession>E4NGW0</accession>
<sequence length="677" mass="69384">MAADTPQHSAPLPPVFQPLLPDDPREVGGYRLFARLGAGGMGRVYLSYTPGGRPVALKVVRPEFAEDGEFRRRFAQEVSSAQRIHGLYTAQVIDSGGLESGSPWLVTSYVPGPSLQQVVREHGALPVRTVLLLLGGIAEALQAIHSVRVVHRDLKPANVLVASDGPRVIDFGIARAADATALTGTGYRIGSPAFMSPEQAQGKAITPATDVFALGALAAYVAGGAPPFGDGPDTAVLYRVVHEEPDLSTVPAPLRELVGRCLAKDPAERPTPAEIILTAQEHPEVGGQLRFGEDWLPGQVNTEITRRSDLPRTPPTPLPAAPPTAPPLAAPAVAAPPTAPPAVPPAVPAAPLSAPPVAPQVTHQVTHPVAPPSAPPVQPPSGAFGPLTPVSEAVTGPVAPADPTLRLTEQHTPPPAPAAVPLAAEPAPAPAPAPAGKTAKAEKAERRGGVSWKTLLVVALVTLLAGTTGGLVLMKQLSKDDKANTAGGSSASQSPVSSPNAVNAGTGTGTGSQDQAVSTPSAGTQPKPSGSASGSASASPSPSARKSGSAAGFTAVYTDRELSVPNRSYGFDLLNGKVNTASGMSNDGVVLRPGYSGLEVDSGYDQYVGKGDSLTPQECSDAIDKNPSAGFTYGDLSPGRLICVRNRQNWSVGVMKVLNANTDGAVSLSLSYYRYNG</sequence>
<dbReference type="InterPro" id="IPR017441">
    <property type="entry name" value="Protein_kinase_ATP_BS"/>
</dbReference>
<protein>
    <submittedName>
        <fullName evidence="8">Putative serine/threonine protein kinase</fullName>
    </submittedName>
</protein>
<dbReference type="GO" id="GO:0004674">
    <property type="term" value="F:protein serine/threonine kinase activity"/>
    <property type="evidence" value="ECO:0007669"/>
    <property type="project" value="UniProtKB-KW"/>
</dbReference>
<organism evidence="8 9">
    <name type="scientific">Kitasatospora setae (strain ATCC 33774 / DSM 43861 / JCM 3304 / KCC A-0304 / NBRC 14216 / KM-6054)</name>
    <name type="common">Streptomyces setae</name>
    <dbReference type="NCBI Taxonomy" id="452652"/>
    <lineage>
        <taxon>Bacteria</taxon>
        <taxon>Bacillati</taxon>
        <taxon>Actinomycetota</taxon>
        <taxon>Actinomycetes</taxon>
        <taxon>Kitasatosporales</taxon>
        <taxon>Streptomycetaceae</taxon>
        <taxon>Kitasatospora</taxon>
    </lineage>
</organism>
<dbReference type="PATRIC" id="fig|452652.3.peg.4956"/>
<feature type="binding site" evidence="5">
    <location>
        <position position="58"/>
    </location>
    <ligand>
        <name>ATP</name>
        <dbReference type="ChEBI" id="CHEBI:30616"/>
    </ligand>
</feature>
<feature type="region of interest" description="Disordered" evidence="6">
    <location>
        <begin position="304"/>
        <end position="345"/>
    </location>
</feature>
<feature type="compositionally biased region" description="Low complexity" evidence="6">
    <location>
        <begin position="487"/>
        <end position="505"/>
    </location>
</feature>
<dbReference type="InterPro" id="IPR011009">
    <property type="entry name" value="Kinase-like_dom_sf"/>
</dbReference>
<reference evidence="8 9" key="1">
    <citation type="journal article" date="2010" name="DNA Res.">
        <title>Genome sequence of Kitasatospora setae NBRC 14216T: an evolutionary snapshot of the family Streptomycetaceae.</title>
        <authorList>
            <person name="Ichikawa N."/>
            <person name="Oguchi A."/>
            <person name="Ikeda H."/>
            <person name="Ishikawa J."/>
            <person name="Kitani S."/>
            <person name="Watanabe Y."/>
            <person name="Nakamura S."/>
            <person name="Katano Y."/>
            <person name="Kishi E."/>
            <person name="Sasagawa M."/>
            <person name="Ankai A."/>
            <person name="Fukui S."/>
            <person name="Hashimoto Y."/>
            <person name="Kamata S."/>
            <person name="Otoguro M."/>
            <person name="Tanikawa S."/>
            <person name="Nihira T."/>
            <person name="Horinouchi S."/>
            <person name="Ohnishi Y."/>
            <person name="Hayakawa M."/>
            <person name="Kuzuyama T."/>
            <person name="Arisawa A."/>
            <person name="Nomoto F."/>
            <person name="Miura H."/>
            <person name="Takahashi Y."/>
            <person name="Fujita N."/>
        </authorList>
    </citation>
    <scope>NUCLEOTIDE SEQUENCE [LARGE SCALE GENOMIC DNA]</scope>
    <source>
        <strain evidence="9">ATCC 33774 / DSM 43861 / JCM 3304 / KCC A-0304 / NBRC 14216 / KM-6054</strain>
    </source>
</reference>
<dbReference type="Proteomes" id="UP000007076">
    <property type="component" value="Chromosome"/>
</dbReference>
<dbReference type="Pfam" id="PF00069">
    <property type="entry name" value="Pkinase"/>
    <property type="match status" value="1"/>
</dbReference>
<keyword evidence="2 5" id="KW-0547">Nucleotide-binding</keyword>
<feature type="compositionally biased region" description="Pro residues" evidence="6">
    <location>
        <begin position="312"/>
        <end position="329"/>
    </location>
</feature>
<dbReference type="AlphaFoldDB" id="E4NGW0"/>
<name>E4NGW0_KITSK</name>
<evidence type="ECO:0000256" key="3">
    <source>
        <dbReference type="ARBA" id="ARBA00022777"/>
    </source>
</evidence>
<keyword evidence="8" id="KW-0723">Serine/threonine-protein kinase</keyword>
<dbReference type="Gene3D" id="3.30.200.20">
    <property type="entry name" value="Phosphorylase Kinase, domain 1"/>
    <property type="match status" value="1"/>
</dbReference>
<proteinExistence type="predicted"/>
<dbReference type="CDD" id="cd14014">
    <property type="entry name" value="STKc_PknB_like"/>
    <property type="match status" value="1"/>
</dbReference>
<evidence type="ECO:0000313" key="8">
    <source>
        <dbReference type="EMBL" id="BAJ30740.1"/>
    </source>
</evidence>
<evidence type="ECO:0000256" key="2">
    <source>
        <dbReference type="ARBA" id="ARBA00022741"/>
    </source>
</evidence>
<feature type="region of interest" description="Disordered" evidence="6">
    <location>
        <begin position="359"/>
        <end position="384"/>
    </location>
</feature>
<evidence type="ECO:0000256" key="4">
    <source>
        <dbReference type="ARBA" id="ARBA00022840"/>
    </source>
</evidence>
<evidence type="ECO:0000256" key="1">
    <source>
        <dbReference type="ARBA" id="ARBA00022679"/>
    </source>
</evidence>
<evidence type="ECO:0000256" key="5">
    <source>
        <dbReference type="PROSITE-ProRule" id="PRU10141"/>
    </source>
</evidence>
<evidence type="ECO:0000256" key="6">
    <source>
        <dbReference type="SAM" id="MobiDB-lite"/>
    </source>
</evidence>
<dbReference type="PROSITE" id="PS00108">
    <property type="entry name" value="PROTEIN_KINASE_ST"/>
    <property type="match status" value="1"/>
</dbReference>
<dbReference type="InterPro" id="IPR008271">
    <property type="entry name" value="Ser/Thr_kinase_AS"/>
</dbReference>
<dbReference type="EMBL" id="AP010968">
    <property type="protein sequence ID" value="BAJ30740.1"/>
    <property type="molecule type" value="Genomic_DNA"/>
</dbReference>
<feature type="region of interest" description="Disordered" evidence="6">
    <location>
        <begin position="481"/>
        <end position="550"/>
    </location>
</feature>
<keyword evidence="9" id="KW-1185">Reference proteome</keyword>
<dbReference type="PROSITE" id="PS00107">
    <property type="entry name" value="PROTEIN_KINASE_ATP"/>
    <property type="match status" value="1"/>
</dbReference>
<dbReference type="KEGG" id="ksk:KSE_49620"/>
<dbReference type="SMART" id="SM00220">
    <property type="entry name" value="S_TKc"/>
    <property type="match status" value="1"/>
</dbReference>
<feature type="compositionally biased region" description="Polar residues" evidence="6">
    <location>
        <begin position="512"/>
        <end position="524"/>
    </location>
</feature>
<dbReference type="HOGENOM" id="CLU_000288_135_1_11"/>
<dbReference type="PROSITE" id="PS50011">
    <property type="entry name" value="PROTEIN_KINASE_DOM"/>
    <property type="match status" value="1"/>
</dbReference>
<keyword evidence="4 5" id="KW-0067">ATP-binding</keyword>
<dbReference type="PANTHER" id="PTHR43289:SF34">
    <property type="entry name" value="SERINE_THREONINE-PROTEIN KINASE YBDM-RELATED"/>
    <property type="match status" value="1"/>
</dbReference>
<feature type="region of interest" description="Disordered" evidence="6">
    <location>
        <begin position="399"/>
        <end position="447"/>
    </location>
</feature>
<dbReference type="SUPFAM" id="SSF56112">
    <property type="entry name" value="Protein kinase-like (PK-like)"/>
    <property type="match status" value="1"/>
</dbReference>
<evidence type="ECO:0000259" key="7">
    <source>
        <dbReference type="PROSITE" id="PS50011"/>
    </source>
</evidence>
<gene>
    <name evidence="8" type="primary">afsL</name>
    <name evidence="8" type="ordered locus">KSE_49620</name>
</gene>
<dbReference type="RefSeq" id="WP_014138039.1">
    <property type="nucleotide sequence ID" value="NC_016109.1"/>
</dbReference>
<feature type="compositionally biased region" description="Pro residues" evidence="6">
    <location>
        <begin position="369"/>
        <end position="379"/>
    </location>
</feature>
<keyword evidence="1" id="KW-0808">Transferase</keyword>
<dbReference type="InterPro" id="IPR000719">
    <property type="entry name" value="Prot_kinase_dom"/>
</dbReference>
<feature type="compositionally biased region" description="Low complexity" evidence="6">
    <location>
        <begin position="526"/>
        <end position="550"/>
    </location>
</feature>
<keyword evidence="3 8" id="KW-0418">Kinase</keyword>
<evidence type="ECO:0000313" key="9">
    <source>
        <dbReference type="Proteomes" id="UP000007076"/>
    </source>
</evidence>
<dbReference type="PANTHER" id="PTHR43289">
    <property type="entry name" value="MITOGEN-ACTIVATED PROTEIN KINASE KINASE KINASE 20-RELATED"/>
    <property type="match status" value="1"/>
</dbReference>
<dbReference type="STRING" id="452652.KSE_49620"/>
<dbReference type="eggNOG" id="COG0515">
    <property type="taxonomic scope" value="Bacteria"/>
</dbReference>
<dbReference type="Gene3D" id="1.10.510.10">
    <property type="entry name" value="Transferase(Phosphotransferase) domain 1"/>
    <property type="match status" value="1"/>
</dbReference>